<dbReference type="KEGG" id="rtx:TI83_09545"/>
<organism evidence="1 3">
    <name type="scientific">Rathayibacter toxicus</name>
    <dbReference type="NCBI Taxonomy" id="145458"/>
    <lineage>
        <taxon>Bacteria</taxon>
        <taxon>Bacillati</taxon>
        <taxon>Actinomycetota</taxon>
        <taxon>Actinomycetes</taxon>
        <taxon>Micrococcales</taxon>
        <taxon>Microbacteriaceae</taxon>
        <taxon>Rathayibacter</taxon>
    </lineage>
</organism>
<reference evidence="2 4" key="2">
    <citation type="submission" date="2018-02" db="EMBL/GenBank/DDBJ databases">
        <title>Bacteriophage NCPPB3778 and a type I-E CRISPR drive the evolution of the US Biological Select Agent, Rathayibacter toxicus.</title>
        <authorList>
            <person name="Davis E.W.II."/>
            <person name="Tabima J.F."/>
            <person name="Weisberg A.J."/>
            <person name="Lopes L.D."/>
            <person name="Wiseman M.S."/>
            <person name="Wiseman M.S."/>
            <person name="Pupko T."/>
            <person name="Belcher M.S."/>
            <person name="Sechler A.J."/>
            <person name="Tancos M.A."/>
            <person name="Schroeder B.K."/>
            <person name="Murray T.D."/>
            <person name="Luster D.G."/>
            <person name="Schneider W.L."/>
            <person name="Rogers E."/>
            <person name="Andreote F.D."/>
            <person name="Grunwald N.J."/>
            <person name="Putnam M.L."/>
            <person name="Chang J.H."/>
        </authorList>
    </citation>
    <scope>NUCLEOTIDE SEQUENCE [LARGE SCALE GENOMIC DNA]</scope>
    <source>
        <strain evidence="2 4">FH99</strain>
    </source>
</reference>
<proteinExistence type="predicted"/>
<accession>A0A0C5BFJ7</accession>
<gene>
    <name evidence="2" type="ORF">C5C51_09340</name>
    <name evidence="1" type="ORF">VT73_07685</name>
</gene>
<dbReference type="eggNOG" id="COG5646">
    <property type="taxonomic scope" value="Bacteria"/>
</dbReference>
<dbReference type="Proteomes" id="UP000237966">
    <property type="component" value="Unassembled WGS sequence"/>
</dbReference>
<dbReference type="EMBL" id="LBFI01000049">
    <property type="protein sequence ID" value="KKM44985.1"/>
    <property type="molecule type" value="Genomic_DNA"/>
</dbReference>
<evidence type="ECO:0000313" key="3">
    <source>
        <dbReference type="Proteomes" id="UP000052979"/>
    </source>
</evidence>
<evidence type="ECO:0000313" key="2">
    <source>
        <dbReference type="EMBL" id="PPI13897.1"/>
    </source>
</evidence>
<evidence type="ECO:0008006" key="5">
    <source>
        <dbReference type="Google" id="ProtNLM"/>
    </source>
</evidence>
<dbReference type="GeneID" id="93666442"/>
<comment type="caution">
    <text evidence="1">The sequence shown here is derived from an EMBL/GenBank/DDBJ whole genome shotgun (WGS) entry which is preliminary data.</text>
</comment>
<dbReference type="SUPFAM" id="SSF159888">
    <property type="entry name" value="YdhG-like"/>
    <property type="match status" value="1"/>
</dbReference>
<dbReference type="RefSeq" id="WP_027691847.1">
    <property type="nucleotide sequence ID" value="NZ_CP010848.1"/>
</dbReference>
<protein>
    <recommendedName>
        <fullName evidence="5">DUF1801 domain-containing protein</fullName>
    </recommendedName>
</protein>
<name>A0A0C5BFJ7_9MICO</name>
<dbReference type="KEGG" id="rtc:APU90_07520"/>
<evidence type="ECO:0000313" key="1">
    <source>
        <dbReference type="EMBL" id="KKM44985.1"/>
    </source>
</evidence>
<dbReference type="OrthoDB" id="32458at2"/>
<keyword evidence="3" id="KW-1185">Reference proteome</keyword>
<evidence type="ECO:0000313" key="4">
    <source>
        <dbReference type="Proteomes" id="UP000237966"/>
    </source>
</evidence>
<dbReference type="EMBL" id="PSWU01000013">
    <property type="protein sequence ID" value="PPI13897.1"/>
    <property type="molecule type" value="Genomic_DNA"/>
</dbReference>
<dbReference type="AlphaFoldDB" id="A0A0C5BFJ7"/>
<dbReference type="PATRIC" id="fig|145458.7.peg.2173"/>
<sequence length="153" mass="16731">MTADGFSDHEHAAIKQRAAELRAEAKRHKIADKTAAGRKDAEAAIAAMRDDERPLAQMLHDIIQMHAPTLFPKTWYGFPAYARDDGKTIIFFQPGAKFGTRYSTIGFQDGAQLDDGALWPTAYAITTVDDSTRAAVTALVRRAIDGSPIDPDV</sequence>
<dbReference type="Proteomes" id="UP000052979">
    <property type="component" value="Unassembled WGS sequence"/>
</dbReference>
<reference evidence="1 3" key="1">
    <citation type="submission" date="2015-04" db="EMBL/GenBank/DDBJ databases">
        <title>Draft genome sequence of Rathayibacter toxicus strain FH-142 (AKA 70134 or CS 32), a Western Australian isolate.</title>
        <authorList>
            <consortium name="Consortium for Microbial Forensics and Genomics (microFORGE)"/>
            <person name="Knight B.M."/>
            <person name="Roberts D.P."/>
            <person name="Lin D."/>
            <person name="Hari K."/>
            <person name="Fletcher J."/>
            <person name="Melcher U."/>
            <person name="Blagden T."/>
            <person name="Luster D.G."/>
            <person name="Sechler A.J."/>
            <person name="Schneider W.L."/>
            <person name="Winegar R.A."/>
        </authorList>
    </citation>
    <scope>NUCLEOTIDE SEQUENCE [LARGE SCALE GENOMIC DNA]</scope>
    <source>
        <strain evidence="1 3">FH142</strain>
    </source>
</reference>